<gene>
    <name evidence="2" type="ORF">ADICEAN_02854</name>
</gene>
<dbReference type="Pfam" id="PF03992">
    <property type="entry name" value="ABM"/>
    <property type="match status" value="1"/>
</dbReference>
<dbReference type="InterPro" id="IPR011008">
    <property type="entry name" value="Dimeric_a/b-barrel"/>
</dbReference>
<dbReference type="Proteomes" id="UP000011910">
    <property type="component" value="Unassembled WGS sequence"/>
</dbReference>
<dbReference type="STRING" id="1279009.ADICEAN_02854"/>
<reference evidence="2 3" key="1">
    <citation type="journal article" date="2013" name="Genome Announc.">
        <title>Draft Genome Sequence of Cesiribacter andamanensis Strain AMV16T, Isolated from a Soil Sample from a Mud Volcano in the Andaman Islands, India.</title>
        <authorList>
            <person name="Shivaji S."/>
            <person name="Ara S."/>
            <person name="Begum Z."/>
            <person name="Srinivas T.N."/>
            <person name="Singh A."/>
            <person name="Kumar Pinnaka A."/>
        </authorList>
    </citation>
    <scope>NUCLEOTIDE SEQUENCE [LARGE SCALE GENOMIC DNA]</scope>
    <source>
        <strain evidence="2 3">AMV16</strain>
    </source>
</reference>
<evidence type="ECO:0000313" key="3">
    <source>
        <dbReference type="Proteomes" id="UP000011910"/>
    </source>
</evidence>
<evidence type="ECO:0000259" key="1">
    <source>
        <dbReference type="PROSITE" id="PS51725"/>
    </source>
</evidence>
<keyword evidence="2" id="KW-0503">Monooxygenase</keyword>
<keyword evidence="2" id="KW-0560">Oxidoreductase</keyword>
<dbReference type="OrthoDB" id="1120859at2"/>
<feature type="domain" description="ABM" evidence="1">
    <location>
        <begin position="2"/>
        <end position="93"/>
    </location>
</feature>
<dbReference type="eggNOG" id="COG1359">
    <property type="taxonomic scope" value="Bacteria"/>
</dbReference>
<name>M7NJQ5_9BACT</name>
<keyword evidence="3" id="KW-1185">Reference proteome</keyword>
<accession>M7NJQ5</accession>
<dbReference type="EMBL" id="AODQ01000077">
    <property type="protein sequence ID" value="EMR02030.1"/>
    <property type="molecule type" value="Genomic_DNA"/>
</dbReference>
<dbReference type="AlphaFoldDB" id="M7NJQ5"/>
<sequence length="108" mass="12982">MVIRVVRMYFKEEHVEDFLKLFDETKDQIRNFEGCQHLELLQDNGQEHILTTYSYWKDLKSLDRYRHSALFMEVWSQMKKYFAAKPIAFSCTKLVEVEGQKAEPQEKA</sequence>
<dbReference type="Gene3D" id="3.30.70.100">
    <property type="match status" value="1"/>
</dbReference>
<dbReference type="GO" id="GO:0004497">
    <property type="term" value="F:monooxygenase activity"/>
    <property type="evidence" value="ECO:0007669"/>
    <property type="project" value="UniProtKB-KW"/>
</dbReference>
<dbReference type="SUPFAM" id="SSF54909">
    <property type="entry name" value="Dimeric alpha+beta barrel"/>
    <property type="match status" value="1"/>
</dbReference>
<dbReference type="InterPro" id="IPR007138">
    <property type="entry name" value="ABM_dom"/>
</dbReference>
<protein>
    <submittedName>
        <fullName evidence="2">Antibiotic biosynthesis monooxygenase</fullName>
    </submittedName>
</protein>
<organism evidence="2 3">
    <name type="scientific">Cesiribacter andamanensis AMV16</name>
    <dbReference type="NCBI Taxonomy" id="1279009"/>
    <lineage>
        <taxon>Bacteria</taxon>
        <taxon>Pseudomonadati</taxon>
        <taxon>Bacteroidota</taxon>
        <taxon>Cytophagia</taxon>
        <taxon>Cytophagales</taxon>
        <taxon>Cesiribacteraceae</taxon>
        <taxon>Cesiribacter</taxon>
    </lineage>
</organism>
<dbReference type="RefSeq" id="WP_009196242.1">
    <property type="nucleotide sequence ID" value="NZ_AODQ01000077.1"/>
</dbReference>
<evidence type="ECO:0000313" key="2">
    <source>
        <dbReference type="EMBL" id="EMR02030.1"/>
    </source>
</evidence>
<proteinExistence type="predicted"/>
<dbReference type="PROSITE" id="PS51725">
    <property type="entry name" value="ABM"/>
    <property type="match status" value="1"/>
</dbReference>
<comment type="caution">
    <text evidence="2">The sequence shown here is derived from an EMBL/GenBank/DDBJ whole genome shotgun (WGS) entry which is preliminary data.</text>
</comment>